<dbReference type="SMART" id="SM00892">
    <property type="entry name" value="Endonuclease_NS"/>
    <property type="match status" value="1"/>
</dbReference>
<proteinExistence type="predicted"/>
<evidence type="ECO:0000259" key="2">
    <source>
        <dbReference type="SMART" id="SM00892"/>
    </source>
</evidence>
<dbReference type="Gene3D" id="3.40.570.10">
    <property type="entry name" value="Extracellular Endonuclease, subunit A"/>
    <property type="match status" value="1"/>
</dbReference>
<dbReference type="Proteomes" id="UP000181884">
    <property type="component" value="Unassembled WGS sequence"/>
</dbReference>
<keyword evidence="4" id="KW-1185">Reference proteome</keyword>
<dbReference type="EMBL" id="JXKH01000018">
    <property type="protein sequence ID" value="OJG17040.1"/>
    <property type="molecule type" value="Genomic_DNA"/>
</dbReference>
<evidence type="ECO:0000313" key="3">
    <source>
        <dbReference type="EMBL" id="OJG17040.1"/>
    </source>
</evidence>
<evidence type="ECO:0000256" key="1">
    <source>
        <dbReference type="SAM" id="MobiDB-lite"/>
    </source>
</evidence>
<dbReference type="STRING" id="214095.RU97_GL000689"/>
<comment type="caution">
    <text evidence="3">The sequence shown here is derived from an EMBL/GenBank/DDBJ whole genome shotgun (WGS) entry which is preliminary data.</text>
</comment>
<sequence length="291" mass="33355">MMKEETNMTKKQKQRLSCFLTILLVGLGLGNKQEINTWFAHLQSDKTVQTVRNPLDSKNEQKQRENHGTATTSIDQQQYDQLAALDFHSGDNAVLNVNNGQSTLDISQWQENKVIYGDLDPLNRTTVVTAYLDKQNLGRSEGRERQVWQPTGWHQKQVDGKEIVNRGHLLAYTSSFNFEPEGNFKKGELGSQDNPKNLATQTAFSNQKVQTTYEKLVREAQKTNGNKVVYQIVTVFRGNERMPRGYWLQAIDSAGTLNFNIYEYNVQPNVVFHYEDGTSKIDRTMKVSWEL</sequence>
<feature type="region of interest" description="Disordered" evidence="1">
    <location>
        <begin position="56"/>
        <end position="75"/>
    </location>
</feature>
<dbReference type="Pfam" id="PF01223">
    <property type="entry name" value="Endonuclease_NS"/>
    <property type="match status" value="1"/>
</dbReference>
<dbReference type="GO" id="GO:0016787">
    <property type="term" value="F:hydrolase activity"/>
    <property type="evidence" value="ECO:0007669"/>
    <property type="project" value="InterPro"/>
</dbReference>
<dbReference type="InterPro" id="IPR044929">
    <property type="entry name" value="DNA/RNA_non-sp_Endonuclease_sf"/>
</dbReference>
<dbReference type="InterPro" id="IPR001604">
    <property type="entry name" value="Endo_G_ENPP1-like_dom"/>
</dbReference>
<organism evidence="3 4">
    <name type="scientific">Enterococcus canis</name>
    <dbReference type="NCBI Taxonomy" id="214095"/>
    <lineage>
        <taxon>Bacteria</taxon>
        <taxon>Bacillati</taxon>
        <taxon>Bacillota</taxon>
        <taxon>Bacilli</taxon>
        <taxon>Lactobacillales</taxon>
        <taxon>Enterococcaceae</taxon>
        <taxon>Enterococcus</taxon>
    </lineage>
</organism>
<accession>A0A1L8RB78</accession>
<gene>
    <name evidence="3" type="ORF">RU97_GL000689</name>
</gene>
<evidence type="ECO:0000313" key="4">
    <source>
        <dbReference type="Proteomes" id="UP000181884"/>
    </source>
</evidence>
<name>A0A1L8RB78_9ENTE</name>
<protein>
    <recommendedName>
        <fullName evidence="2">DNA/RNA non-specific endonuclease/pyrophosphatase/phosphodiesterase domain-containing protein</fullName>
    </recommendedName>
</protein>
<reference evidence="3 4" key="1">
    <citation type="submission" date="2014-12" db="EMBL/GenBank/DDBJ databases">
        <title>Draft genome sequences of 29 type strains of Enterococci.</title>
        <authorList>
            <person name="Zhong Z."/>
            <person name="Sun Z."/>
            <person name="Liu W."/>
            <person name="Zhang W."/>
            <person name="Zhang H."/>
        </authorList>
    </citation>
    <scope>NUCLEOTIDE SEQUENCE [LARGE SCALE GENOMIC DNA]</scope>
    <source>
        <strain evidence="3 4">DSM 17029</strain>
    </source>
</reference>
<dbReference type="GO" id="GO:0003676">
    <property type="term" value="F:nucleic acid binding"/>
    <property type="evidence" value="ECO:0007669"/>
    <property type="project" value="InterPro"/>
</dbReference>
<dbReference type="AlphaFoldDB" id="A0A1L8RB78"/>
<feature type="compositionally biased region" description="Basic and acidic residues" evidence="1">
    <location>
        <begin position="56"/>
        <end position="67"/>
    </location>
</feature>
<dbReference type="GO" id="GO:0046872">
    <property type="term" value="F:metal ion binding"/>
    <property type="evidence" value="ECO:0007669"/>
    <property type="project" value="InterPro"/>
</dbReference>
<feature type="domain" description="DNA/RNA non-specific endonuclease/pyrophosphatase/phosphodiesterase" evidence="2">
    <location>
        <begin position="108"/>
        <end position="283"/>
    </location>
</feature>